<feature type="non-terminal residue" evidence="1">
    <location>
        <position position="1"/>
    </location>
</feature>
<sequence length="160" mass="17241">GTALRASKEATRDEHVLVQVEDEAGVENAEPSVSSQAAFFADVRVEKADFLQSPPAFEEEKEKQKEASTPTFLPSSALFYSLPYPDLEGRGLVMSISQAFYDNDVFLGVMGVDMHVADLLDQVIHFGSGGQRVGHGSSSAFIVHAPNGYTVSHPALTDLL</sequence>
<dbReference type="OrthoDB" id="10009339at2759"/>
<feature type="non-terminal residue" evidence="1">
    <location>
        <position position="160"/>
    </location>
</feature>
<evidence type="ECO:0000313" key="1">
    <source>
        <dbReference type="EMBL" id="VDK44767.1"/>
    </source>
</evidence>
<keyword evidence="2" id="KW-1185">Reference proteome</keyword>
<dbReference type="Proteomes" id="UP000281553">
    <property type="component" value="Unassembled WGS sequence"/>
</dbReference>
<accession>A0A3P6QGI9</accession>
<dbReference type="Gene3D" id="3.30.450.20">
    <property type="entry name" value="PAS domain"/>
    <property type="match status" value="1"/>
</dbReference>
<gene>
    <name evidence="1" type="ORF">DILT_LOCUS1457</name>
</gene>
<reference evidence="1 2" key="1">
    <citation type="submission" date="2018-11" db="EMBL/GenBank/DDBJ databases">
        <authorList>
            <consortium name="Pathogen Informatics"/>
        </authorList>
    </citation>
    <scope>NUCLEOTIDE SEQUENCE [LARGE SCALE GENOMIC DNA]</scope>
</reference>
<dbReference type="EMBL" id="UYRU01009958">
    <property type="protein sequence ID" value="VDK44767.1"/>
    <property type="molecule type" value="Genomic_DNA"/>
</dbReference>
<dbReference type="AlphaFoldDB" id="A0A3P6QGI9"/>
<evidence type="ECO:0000313" key="2">
    <source>
        <dbReference type="Proteomes" id="UP000281553"/>
    </source>
</evidence>
<organism evidence="1 2">
    <name type="scientific">Dibothriocephalus latus</name>
    <name type="common">Fish tapeworm</name>
    <name type="synonym">Diphyllobothrium latum</name>
    <dbReference type="NCBI Taxonomy" id="60516"/>
    <lineage>
        <taxon>Eukaryota</taxon>
        <taxon>Metazoa</taxon>
        <taxon>Spiralia</taxon>
        <taxon>Lophotrochozoa</taxon>
        <taxon>Platyhelminthes</taxon>
        <taxon>Cestoda</taxon>
        <taxon>Eucestoda</taxon>
        <taxon>Diphyllobothriidea</taxon>
        <taxon>Diphyllobothriidae</taxon>
        <taxon>Dibothriocephalus</taxon>
    </lineage>
</organism>
<protein>
    <submittedName>
        <fullName evidence="1">Uncharacterized protein</fullName>
    </submittedName>
</protein>
<name>A0A3P6QGI9_DIBLA</name>
<proteinExistence type="predicted"/>